<feature type="region of interest" description="Disordered" evidence="1">
    <location>
        <begin position="125"/>
        <end position="144"/>
    </location>
</feature>
<accession>K0RWE8</accession>
<dbReference type="EMBL" id="AGNL01042253">
    <property type="protein sequence ID" value="EJK51082.1"/>
    <property type="molecule type" value="Genomic_DNA"/>
</dbReference>
<comment type="caution">
    <text evidence="2">The sequence shown here is derived from an EMBL/GenBank/DDBJ whole genome shotgun (WGS) entry which is preliminary data.</text>
</comment>
<gene>
    <name evidence="2" type="ORF">THAOC_29782</name>
</gene>
<evidence type="ECO:0000256" key="1">
    <source>
        <dbReference type="SAM" id="MobiDB-lite"/>
    </source>
</evidence>
<protein>
    <submittedName>
        <fullName evidence="2">Uncharacterized protein</fullName>
    </submittedName>
</protein>
<keyword evidence="3" id="KW-1185">Reference proteome</keyword>
<feature type="region of interest" description="Disordered" evidence="1">
    <location>
        <begin position="20"/>
        <end position="61"/>
    </location>
</feature>
<organism evidence="2 3">
    <name type="scientific">Thalassiosira oceanica</name>
    <name type="common">Marine diatom</name>
    <dbReference type="NCBI Taxonomy" id="159749"/>
    <lineage>
        <taxon>Eukaryota</taxon>
        <taxon>Sar</taxon>
        <taxon>Stramenopiles</taxon>
        <taxon>Ochrophyta</taxon>
        <taxon>Bacillariophyta</taxon>
        <taxon>Coscinodiscophyceae</taxon>
        <taxon>Thalassiosirophycidae</taxon>
        <taxon>Thalassiosirales</taxon>
        <taxon>Thalassiosiraceae</taxon>
        <taxon>Thalassiosira</taxon>
    </lineage>
</organism>
<proteinExistence type="predicted"/>
<feature type="compositionally biased region" description="Basic and acidic residues" evidence="1">
    <location>
        <begin position="20"/>
        <end position="33"/>
    </location>
</feature>
<sequence length="144" mass="15963">MPRRRVRPPARELRVCRPCESDGRSLDEKRNRLVETVSGVVSTPPPSSSRRREPPGGLWTSPPEFADWQPLVDLGESSPGSYFSSHSDDLVEIDAHGRVLPIEGPFLTEAKAEFRRLPALQALPGRSGARSVIPRPRAFQRATS</sequence>
<evidence type="ECO:0000313" key="2">
    <source>
        <dbReference type="EMBL" id="EJK51082.1"/>
    </source>
</evidence>
<dbReference type="AlphaFoldDB" id="K0RWE8"/>
<name>K0RWE8_THAOC</name>
<reference evidence="2 3" key="1">
    <citation type="journal article" date="2012" name="Genome Biol.">
        <title>Genome and low-iron response of an oceanic diatom adapted to chronic iron limitation.</title>
        <authorList>
            <person name="Lommer M."/>
            <person name="Specht M."/>
            <person name="Roy A.S."/>
            <person name="Kraemer L."/>
            <person name="Andreson R."/>
            <person name="Gutowska M.A."/>
            <person name="Wolf J."/>
            <person name="Bergner S.V."/>
            <person name="Schilhabel M.B."/>
            <person name="Klostermeier U.C."/>
            <person name="Beiko R.G."/>
            <person name="Rosenstiel P."/>
            <person name="Hippler M."/>
            <person name="Laroche J."/>
        </authorList>
    </citation>
    <scope>NUCLEOTIDE SEQUENCE [LARGE SCALE GENOMIC DNA]</scope>
    <source>
        <strain evidence="2 3">CCMP1005</strain>
    </source>
</reference>
<evidence type="ECO:0000313" key="3">
    <source>
        <dbReference type="Proteomes" id="UP000266841"/>
    </source>
</evidence>
<dbReference type="Proteomes" id="UP000266841">
    <property type="component" value="Unassembled WGS sequence"/>
</dbReference>